<comment type="caution">
    <text evidence="2">The sequence shown here is derived from an EMBL/GenBank/DDBJ whole genome shotgun (WGS) entry which is preliminary data.</text>
</comment>
<name>A0A3P3Q2M2_9FIRM</name>
<evidence type="ECO:0008006" key="4">
    <source>
        <dbReference type="Google" id="ProtNLM"/>
    </source>
</evidence>
<protein>
    <recommendedName>
        <fullName evidence="4">Helix-turn-helix domain-containing protein</fullName>
    </recommendedName>
</protein>
<dbReference type="EMBL" id="RRCM01000001">
    <property type="protein sequence ID" value="RRJ15482.1"/>
    <property type="molecule type" value="Genomic_DNA"/>
</dbReference>
<dbReference type="AlphaFoldDB" id="A0A3P3Q2M2"/>
<dbReference type="RefSeq" id="WP_124950229.1">
    <property type="nucleotide sequence ID" value="NZ_RRCM01000001.1"/>
</dbReference>
<proteinExistence type="predicted"/>
<feature type="region of interest" description="Disordered" evidence="1">
    <location>
        <begin position="106"/>
        <end position="126"/>
    </location>
</feature>
<keyword evidence="3" id="KW-1185">Reference proteome</keyword>
<sequence>MGNRMIKETIRTDLQINRLTDFQFRLWTYLLTYVDDYGRGSADPDLVKGFCFPRRKDVTAKSISAGFKELQNEGLVKIYRVDEEVYFYFPSWEKHQRIQAKRSLYPEPPSSEDCDGFDNSTVTHGNPPLPTVTHGNPPLPTVTHGNPPPEVEVEVEEEIEYTSTDVDVCAEPKKEKQATDEKEQAIFEILTNTGEGYPFFQADIDLYKSLYPSVDIAQEMRKMVGWSDANPAKRKTKMGMKRFVNGWLSREQDKYKPASASAAKSAGTKFNNFEQRNDDIDADMQEAFMQQLKGVADG</sequence>
<dbReference type="Proteomes" id="UP000276982">
    <property type="component" value="Unassembled WGS sequence"/>
</dbReference>
<gene>
    <name evidence="2" type="ORF">EHW90_00060</name>
</gene>
<evidence type="ECO:0000313" key="2">
    <source>
        <dbReference type="EMBL" id="RRJ15482.1"/>
    </source>
</evidence>
<organism evidence="2 3">
    <name type="scientific">Lachnoanaerobaculum orale</name>
    <dbReference type="NCBI Taxonomy" id="979627"/>
    <lineage>
        <taxon>Bacteria</taxon>
        <taxon>Bacillati</taxon>
        <taxon>Bacillota</taxon>
        <taxon>Clostridia</taxon>
        <taxon>Lachnospirales</taxon>
        <taxon>Lachnospiraceae</taxon>
        <taxon>Lachnoanaerobaculum</taxon>
    </lineage>
</organism>
<evidence type="ECO:0000313" key="3">
    <source>
        <dbReference type="Proteomes" id="UP000276982"/>
    </source>
</evidence>
<accession>A0A3P3Q2M2</accession>
<reference evidence="2 3" key="1">
    <citation type="submission" date="2018-11" db="EMBL/GenBank/DDBJ databases">
        <title>Genome sequencing of Lachnoanaerobaculum orale DSM 24553T.</title>
        <authorList>
            <person name="Kook J.-K."/>
            <person name="Park S.-N."/>
            <person name="Lim Y.K."/>
        </authorList>
    </citation>
    <scope>NUCLEOTIDE SEQUENCE [LARGE SCALE GENOMIC DNA]</scope>
    <source>
        <strain evidence="2 3">DSM 24553</strain>
    </source>
</reference>
<evidence type="ECO:0000256" key="1">
    <source>
        <dbReference type="SAM" id="MobiDB-lite"/>
    </source>
</evidence>